<reference evidence="1" key="1">
    <citation type="journal article" date="2014" name="Int. J. Syst. Evol. Microbiol.">
        <title>Complete genome sequence of Corynebacterium casei LMG S-19264T (=DSM 44701T), isolated from a smear-ripened cheese.</title>
        <authorList>
            <consortium name="US DOE Joint Genome Institute (JGI-PGF)"/>
            <person name="Walter F."/>
            <person name="Albersmeier A."/>
            <person name="Kalinowski J."/>
            <person name="Ruckert C."/>
        </authorList>
    </citation>
    <scope>NUCLEOTIDE SEQUENCE</scope>
    <source>
        <strain evidence="1">CGMCC 1.15966</strain>
    </source>
</reference>
<comment type="caution">
    <text evidence="1">The sequence shown here is derived from an EMBL/GenBank/DDBJ whole genome shotgun (WGS) entry which is preliminary data.</text>
</comment>
<organism evidence="1 2">
    <name type="scientific">Sphingobacterium cellulitidis</name>
    <dbReference type="NCBI Taxonomy" id="1768011"/>
    <lineage>
        <taxon>Bacteria</taxon>
        <taxon>Pseudomonadati</taxon>
        <taxon>Bacteroidota</taxon>
        <taxon>Sphingobacteriia</taxon>
        <taxon>Sphingobacteriales</taxon>
        <taxon>Sphingobacteriaceae</taxon>
        <taxon>Sphingobacterium</taxon>
    </lineage>
</organism>
<reference evidence="1" key="2">
    <citation type="submission" date="2020-09" db="EMBL/GenBank/DDBJ databases">
        <authorList>
            <person name="Sun Q."/>
            <person name="Zhou Y."/>
        </authorList>
    </citation>
    <scope>NUCLEOTIDE SEQUENCE</scope>
    <source>
        <strain evidence="1">CGMCC 1.15966</strain>
    </source>
</reference>
<evidence type="ECO:0000313" key="1">
    <source>
        <dbReference type="EMBL" id="GGE18073.1"/>
    </source>
</evidence>
<accession>A0A8H9G0T5</accession>
<dbReference type="Proteomes" id="UP000614460">
    <property type="component" value="Unassembled WGS sequence"/>
</dbReference>
<dbReference type="EMBL" id="BMKM01000003">
    <property type="protein sequence ID" value="GGE18073.1"/>
    <property type="molecule type" value="Genomic_DNA"/>
</dbReference>
<sequence>MDNSDVNGCNYKDSYVQARLNSNFTQEFMKLVSEGFYDMEPDVFEYSFGGMTGKLKQQSRIR</sequence>
<protein>
    <submittedName>
        <fullName evidence="1">Uncharacterized protein</fullName>
    </submittedName>
</protein>
<gene>
    <name evidence="1" type="ORF">GCM10011516_14630</name>
</gene>
<evidence type="ECO:0000313" key="2">
    <source>
        <dbReference type="Proteomes" id="UP000614460"/>
    </source>
</evidence>
<proteinExistence type="predicted"/>
<keyword evidence="2" id="KW-1185">Reference proteome</keyword>
<dbReference type="AlphaFoldDB" id="A0A8H9G0T5"/>
<name>A0A8H9G0T5_9SPHI</name>